<dbReference type="Gene3D" id="4.10.800.10">
    <property type="entry name" value="Thyroglobulin type-1"/>
    <property type="match status" value="1"/>
</dbReference>
<evidence type="ECO:0000256" key="1">
    <source>
        <dbReference type="ARBA" id="ARBA00023157"/>
    </source>
</evidence>
<name>A0A443S6S3_9ACAR</name>
<evidence type="ECO:0000313" key="5">
    <source>
        <dbReference type="EMBL" id="RWS23203.1"/>
    </source>
</evidence>
<keyword evidence="3" id="KW-0732">Signal</keyword>
<feature type="signal peptide" evidence="3">
    <location>
        <begin position="1"/>
        <end position="18"/>
    </location>
</feature>
<proteinExistence type="predicted"/>
<dbReference type="AlphaFoldDB" id="A0A443S6S3"/>
<keyword evidence="6" id="KW-1185">Reference proteome</keyword>
<dbReference type="PROSITE" id="PS00484">
    <property type="entry name" value="THYROGLOBULIN_1_1"/>
    <property type="match status" value="1"/>
</dbReference>
<dbReference type="Pfam" id="PF00086">
    <property type="entry name" value="Thyroglobulin_1"/>
    <property type="match status" value="1"/>
</dbReference>
<dbReference type="EMBL" id="NCKV01006913">
    <property type="protein sequence ID" value="RWS23203.1"/>
    <property type="molecule type" value="Genomic_DNA"/>
</dbReference>
<comment type="caution">
    <text evidence="2">Lacks conserved residue(s) required for the propagation of feature annotation.</text>
</comment>
<dbReference type="PROSITE" id="PS51162">
    <property type="entry name" value="THYROGLOBULIN_1_2"/>
    <property type="match status" value="1"/>
</dbReference>
<sequence>MYVRLIILMLFAFNFCFASKCLEEKRLNDIERAKGVQDLFGPNCSANGDYETIQCFYLGCYCVDVKTGESKSKTFSWGKKPYCVMRFIRQM</sequence>
<organism evidence="5 6">
    <name type="scientific">Leptotrombidium deliense</name>
    <dbReference type="NCBI Taxonomy" id="299467"/>
    <lineage>
        <taxon>Eukaryota</taxon>
        <taxon>Metazoa</taxon>
        <taxon>Ecdysozoa</taxon>
        <taxon>Arthropoda</taxon>
        <taxon>Chelicerata</taxon>
        <taxon>Arachnida</taxon>
        <taxon>Acari</taxon>
        <taxon>Acariformes</taxon>
        <taxon>Trombidiformes</taxon>
        <taxon>Prostigmata</taxon>
        <taxon>Anystina</taxon>
        <taxon>Parasitengona</taxon>
        <taxon>Trombiculoidea</taxon>
        <taxon>Trombiculidae</taxon>
        <taxon>Leptotrombidium</taxon>
    </lineage>
</organism>
<dbReference type="InterPro" id="IPR036857">
    <property type="entry name" value="Thyroglobulin_1_sf"/>
</dbReference>
<evidence type="ECO:0000313" key="6">
    <source>
        <dbReference type="Proteomes" id="UP000288716"/>
    </source>
</evidence>
<protein>
    <recommendedName>
        <fullName evidence="4">Thyroglobulin type-1 domain-containing protein</fullName>
    </recommendedName>
</protein>
<dbReference type="SMART" id="SM00211">
    <property type="entry name" value="TY"/>
    <property type="match status" value="1"/>
</dbReference>
<evidence type="ECO:0000256" key="3">
    <source>
        <dbReference type="SAM" id="SignalP"/>
    </source>
</evidence>
<feature type="domain" description="Thyroglobulin type-1" evidence="4">
    <location>
        <begin position="18"/>
        <end position="83"/>
    </location>
</feature>
<comment type="caution">
    <text evidence="5">The sequence shown here is derived from an EMBL/GenBank/DDBJ whole genome shotgun (WGS) entry which is preliminary data.</text>
</comment>
<gene>
    <name evidence="5" type="ORF">B4U80_13952</name>
</gene>
<dbReference type="SUPFAM" id="SSF57610">
    <property type="entry name" value="Thyroglobulin type-1 domain"/>
    <property type="match status" value="1"/>
</dbReference>
<dbReference type="OrthoDB" id="6409105at2759"/>
<dbReference type="VEuPathDB" id="VectorBase:LDEU008837"/>
<evidence type="ECO:0000256" key="2">
    <source>
        <dbReference type="PROSITE-ProRule" id="PRU00500"/>
    </source>
</evidence>
<accession>A0A443S6S3</accession>
<dbReference type="InterPro" id="IPR000716">
    <property type="entry name" value="Thyroglobulin_1"/>
</dbReference>
<feature type="chain" id="PRO_5019414406" description="Thyroglobulin type-1 domain-containing protein" evidence="3">
    <location>
        <begin position="19"/>
        <end position="91"/>
    </location>
</feature>
<dbReference type="Proteomes" id="UP000288716">
    <property type="component" value="Unassembled WGS sequence"/>
</dbReference>
<evidence type="ECO:0000259" key="4">
    <source>
        <dbReference type="PROSITE" id="PS51162"/>
    </source>
</evidence>
<reference evidence="5 6" key="1">
    <citation type="journal article" date="2018" name="Gigascience">
        <title>Genomes of trombidid mites reveal novel predicted allergens and laterally-transferred genes associated with secondary metabolism.</title>
        <authorList>
            <person name="Dong X."/>
            <person name="Chaisiri K."/>
            <person name="Xia D."/>
            <person name="Armstrong S.D."/>
            <person name="Fang Y."/>
            <person name="Donnelly M.J."/>
            <person name="Kadowaki T."/>
            <person name="McGarry J.W."/>
            <person name="Darby A.C."/>
            <person name="Makepeace B.L."/>
        </authorList>
    </citation>
    <scope>NUCLEOTIDE SEQUENCE [LARGE SCALE GENOMIC DNA]</scope>
    <source>
        <strain evidence="5">UoL-UT</strain>
    </source>
</reference>
<dbReference type="CDD" id="cd00191">
    <property type="entry name" value="TY"/>
    <property type="match status" value="1"/>
</dbReference>
<keyword evidence="1" id="KW-1015">Disulfide bond</keyword>